<evidence type="ECO:0000256" key="3">
    <source>
        <dbReference type="ARBA" id="ARBA00022525"/>
    </source>
</evidence>
<proteinExistence type="inferred from homology"/>
<dbReference type="Gene3D" id="2.120.10.30">
    <property type="entry name" value="TolB, C-terminal domain"/>
    <property type="match status" value="1"/>
</dbReference>
<comment type="caution">
    <text evidence="5">The sequence shown here is derived from an EMBL/GenBank/DDBJ whole genome shotgun (WGS) entry which is preliminary data.</text>
</comment>
<dbReference type="PANTHER" id="PTHR10009">
    <property type="entry name" value="PROTEIN YELLOW-RELATED"/>
    <property type="match status" value="1"/>
</dbReference>
<evidence type="ECO:0000313" key="6">
    <source>
        <dbReference type="Proteomes" id="UP000494256"/>
    </source>
</evidence>
<keyword evidence="3" id="KW-0964">Secreted</keyword>
<evidence type="ECO:0000256" key="4">
    <source>
        <dbReference type="ARBA" id="ARBA00022729"/>
    </source>
</evidence>
<keyword evidence="4" id="KW-0732">Signal</keyword>
<accession>A0A8S1AFU5</accession>
<evidence type="ECO:0000313" key="5">
    <source>
        <dbReference type="EMBL" id="CAB3246514.1"/>
    </source>
</evidence>
<evidence type="ECO:0000256" key="1">
    <source>
        <dbReference type="ARBA" id="ARBA00004613"/>
    </source>
</evidence>
<reference evidence="5 6" key="1">
    <citation type="submission" date="2020-04" db="EMBL/GenBank/DDBJ databases">
        <authorList>
            <person name="Wallbank WR R."/>
            <person name="Pardo Diaz C."/>
            <person name="Kozak K."/>
            <person name="Martin S."/>
            <person name="Jiggins C."/>
            <person name="Moest M."/>
            <person name="Warren A I."/>
            <person name="Byers J.R.P. K."/>
            <person name="Montejo-Kovacevich G."/>
            <person name="Yen C E."/>
        </authorList>
    </citation>
    <scope>NUCLEOTIDE SEQUENCE [LARGE SCALE GENOMIC DNA]</scope>
</reference>
<dbReference type="Pfam" id="PF03022">
    <property type="entry name" value="MRJP"/>
    <property type="match status" value="1"/>
</dbReference>
<dbReference type="GO" id="GO:0005576">
    <property type="term" value="C:extracellular region"/>
    <property type="evidence" value="ECO:0007669"/>
    <property type="project" value="UniProtKB-SubCell"/>
</dbReference>
<dbReference type="InterPro" id="IPR017996">
    <property type="entry name" value="MRJP/yellow-related"/>
</dbReference>
<dbReference type="AlphaFoldDB" id="A0A8S1AFU5"/>
<gene>
    <name evidence="5" type="ORF">APLA_LOCUS11555</name>
</gene>
<dbReference type="PANTHER" id="PTHR10009:SF10">
    <property type="entry name" value="L-DOPACHROME TAUTOMERASE YELLOW-F-RELATED"/>
    <property type="match status" value="1"/>
</dbReference>
<dbReference type="OrthoDB" id="8742770at2759"/>
<dbReference type="Proteomes" id="UP000494256">
    <property type="component" value="Unassembled WGS sequence"/>
</dbReference>
<evidence type="ECO:0000256" key="2">
    <source>
        <dbReference type="ARBA" id="ARBA00009127"/>
    </source>
</evidence>
<name>A0A8S1AFU5_ARCPL</name>
<sequence length="506" mass="58247">MSHRNQTLYVSVRFCFTRIYCKLNIKMKLLLFVQYFVLLTVPSIAQNSRRIGKFEEVFAWRQITYDIEGVPVLEDRFAEENLAGDRRKRASDNLYFNDEPGNERNWGPVSGPIWNANPIEPVNSPAAINPSEERGRFFVQYNNLPMGAERFGNRLFITIPRRRYGIPATINYISLSQRSLSPALSPYPNMRASRSVVSVYRTRADECDRLWAVDTGAIEIPNNVLYLQRPSILVYDLNTDRQILKYELKNEDLPANNTATGLASITVEIRNNDCFDAYAYIADVVTYGLIVYSLKQNTSWRHSHNYFSFLPTAGDLRVAGQSFQWNDGVFSLTLGRLQSDGCRPAYFHPMVSSQEFVVSTCELQRTEANHTAFRFLGDRGANTQSTMHGVHTPTNVMFFAEIGRDAVSCWNVDKPLRSDNIAVLARDEERMSYPSDLHITGDEVWVMVNRLPRFIYSRLDTSDYNFFVYRAKVQDLIEGTVCAPDYRKAQFIERPLQFSRYQRNGK</sequence>
<comment type="subcellular location">
    <subcellularLocation>
        <location evidence="1">Secreted</location>
    </subcellularLocation>
</comment>
<dbReference type="PRINTS" id="PR01366">
    <property type="entry name" value="ROYALJELLY"/>
</dbReference>
<dbReference type="EMBL" id="CADEBD010000330">
    <property type="protein sequence ID" value="CAB3246514.1"/>
    <property type="molecule type" value="Genomic_DNA"/>
</dbReference>
<dbReference type="InterPro" id="IPR011042">
    <property type="entry name" value="6-blade_b-propeller_TolB-like"/>
</dbReference>
<comment type="similarity">
    <text evidence="2">Belongs to the major royal jelly protein family.</text>
</comment>
<organism evidence="5 6">
    <name type="scientific">Arctia plantaginis</name>
    <name type="common">Wood tiger moth</name>
    <name type="synonym">Phalaena plantaginis</name>
    <dbReference type="NCBI Taxonomy" id="874455"/>
    <lineage>
        <taxon>Eukaryota</taxon>
        <taxon>Metazoa</taxon>
        <taxon>Ecdysozoa</taxon>
        <taxon>Arthropoda</taxon>
        <taxon>Hexapoda</taxon>
        <taxon>Insecta</taxon>
        <taxon>Pterygota</taxon>
        <taxon>Neoptera</taxon>
        <taxon>Endopterygota</taxon>
        <taxon>Lepidoptera</taxon>
        <taxon>Glossata</taxon>
        <taxon>Ditrysia</taxon>
        <taxon>Noctuoidea</taxon>
        <taxon>Erebidae</taxon>
        <taxon>Arctiinae</taxon>
        <taxon>Arctia</taxon>
    </lineage>
</organism>
<protein>
    <submittedName>
        <fullName evidence="5">Uncharacterized protein</fullName>
    </submittedName>
</protein>